<evidence type="ECO:0000256" key="2">
    <source>
        <dbReference type="ARBA" id="ARBA00006906"/>
    </source>
</evidence>
<dbReference type="Gene3D" id="3.20.20.70">
    <property type="entry name" value="Aldolase class I"/>
    <property type="match status" value="1"/>
</dbReference>
<dbReference type="InterPro" id="IPR031338">
    <property type="entry name" value="KDPG/KHG_AS_2"/>
</dbReference>
<name>A0ABV1RIG8_9ALTE</name>
<keyword evidence="5" id="KW-0119">Carbohydrate metabolism</keyword>
<dbReference type="Pfam" id="PF01081">
    <property type="entry name" value="Aldolase"/>
    <property type="match status" value="1"/>
</dbReference>
<dbReference type="SUPFAM" id="SSF51569">
    <property type="entry name" value="Aldolase"/>
    <property type="match status" value="1"/>
</dbReference>
<comment type="pathway">
    <text evidence="1">Carbohydrate acid metabolism.</text>
</comment>
<dbReference type="RefSeq" id="WP_143873709.1">
    <property type="nucleotide sequence ID" value="NZ_CP041661.1"/>
</dbReference>
<comment type="caution">
    <text evidence="6">The sequence shown here is derived from an EMBL/GenBank/DDBJ whole genome shotgun (WGS) entry which is preliminary data.</text>
</comment>
<evidence type="ECO:0000313" key="6">
    <source>
        <dbReference type="EMBL" id="MER2492737.1"/>
    </source>
</evidence>
<evidence type="ECO:0000256" key="3">
    <source>
        <dbReference type="ARBA" id="ARBA00011233"/>
    </source>
</evidence>
<dbReference type="InterPro" id="IPR013785">
    <property type="entry name" value="Aldolase_TIM"/>
</dbReference>
<dbReference type="PANTHER" id="PTHR30246:SF1">
    <property type="entry name" value="2-DEHYDRO-3-DEOXY-6-PHOSPHOGALACTONATE ALDOLASE-RELATED"/>
    <property type="match status" value="1"/>
</dbReference>
<accession>A0ABV1RIG8</accession>
<comment type="similarity">
    <text evidence="2">Belongs to the KHG/KDPG aldolase family.</text>
</comment>
<comment type="subunit">
    <text evidence="3">Homotrimer.</text>
</comment>
<keyword evidence="7" id="KW-1185">Reference proteome</keyword>
<evidence type="ECO:0000256" key="1">
    <source>
        <dbReference type="ARBA" id="ARBA00004761"/>
    </source>
</evidence>
<keyword evidence="4" id="KW-0456">Lyase</keyword>
<dbReference type="CDD" id="cd00452">
    <property type="entry name" value="KDPG_aldolase"/>
    <property type="match status" value="1"/>
</dbReference>
<proteinExistence type="inferred from homology"/>
<evidence type="ECO:0000256" key="4">
    <source>
        <dbReference type="ARBA" id="ARBA00023239"/>
    </source>
</evidence>
<dbReference type="PANTHER" id="PTHR30246">
    <property type="entry name" value="2-KETO-3-DEOXY-6-PHOSPHOGLUCONATE ALDOLASE"/>
    <property type="match status" value="1"/>
</dbReference>
<organism evidence="6 7">
    <name type="scientific">Catenovulum sediminis</name>
    <dbReference type="NCBI Taxonomy" id="1740262"/>
    <lineage>
        <taxon>Bacteria</taxon>
        <taxon>Pseudomonadati</taxon>
        <taxon>Pseudomonadota</taxon>
        <taxon>Gammaproteobacteria</taxon>
        <taxon>Alteromonadales</taxon>
        <taxon>Alteromonadaceae</taxon>
        <taxon>Catenovulum</taxon>
    </lineage>
</organism>
<sequence length="211" mass="22728">MNKSDILNKINQHKLVVIIRVESPELINNIVECMIEAGVAVLEITSNTPGYAEKITELRAKYPELIIGAGTIIDGQIALQAIEAGAQFLVTPNTSKEVASIANQHELPVLMGAFTPTDVVEAKKAGADIVKLFPAEPIGCKYLASLAKGPFLDIPFFPVGGIDEYNFIEWMQSGAKGIGIGGSLAKPVFSNQDKQELIKRVSKIVNTLKVL</sequence>
<dbReference type="NCBIfam" id="TIGR01182">
    <property type="entry name" value="eda"/>
    <property type="match status" value="1"/>
</dbReference>
<protein>
    <submittedName>
        <fullName evidence="6">Bifunctional 4-hydroxy-2-oxoglutarate aldolase/2-dehydro-3-deoxy-phosphogluconate aldolase</fullName>
    </submittedName>
</protein>
<dbReference type="EMBL" id="JBELOE010000228">
    <property type="protein sequence ID" value="MER2492737.1"/>
    <property type="molecule type" value="Genomic_DNA"/>
</dbReference>
<gene>
    <name evidence="6" type="ORF">ABS311_12700</name>
</gene>
<dbReference type="Proteomes" id="UP001467690">
    <property type="component" value="Unassembled WGS sequence"/>
</dbReference>
<dbReference type="PROSITE" id="PS00160">
    <property type="entry name" value="ALDOLASE_KDPG_KHG_2"/>
    <property type="match status" value="1"/>
</dbReference>
<dbReference type="InterPro" id="IPR000887">
    <property type="entry name" value="Aldlse_KDPG_KHG"/>
</dbReference>
<reference evidence="6 7" key="1">
    <citation type="submission" date="2024-06" db="EMBL/GenBank/DDBJ databases">
        <authorList>
            <person name="Chen R.Y."/>
        </authorList>
    </citation>
    <scope>NUCLEOTIDE SEQUENCE [LARGE SCALE GENOMIC DNA]</scope>
    <source>
        <strain evidence="6 7">D2</strain>
    </source>
</reference>
<evidence type="ECO:0000313" key="7">
    <source>
        <dbReference type="Proteomes" id="UP001467690"/>
    </source>
</evidence>
<evidence type="ECO:0000256" key="5">
    <source>
        <dbReference type="ARBA" id="ARBA00023277"/>
    </source>
</evidence>